<comment type="caution">
    <text evidence="3">The sequence shown here is derived from an EMBL/GenBank/DDBJ whole genome shotgun (WGS) entry which is preliminary data.</text>
</comment>
<dbReference type="GO" id="GO:0044284">
    <property type="term" value="C:mitochondrial crista junction"/>
    <property type="evidence" value="ECO:0007669"/>
    <property type="project" value="TreeGrafter"/>
</dbReference>
<organism evidence="3 4">
    <name type="scientific">Trichomonascus ciferrii</name>
    <dbReference type="NCBI Taxonomy" id="44093"/>
    <lineage>
        <taxon>Eukaryota</taxon>
        <taxon>Fungi</taxon>
        <taxon>Dikarya</taxon>
        <taxon>Ascomycota</taxon>
        <taxon>Saccharomycotina</taxon>
        <taxon>Dipodascomycetes</taxon>
        <taxon>Dipodascales</taxon>
        <taxon>Trichomonascaceae</taxon>
        <taxon>Trichomonascus</taxon>
        <taxon>Trichomonascus ciferrii complex</taxon>
    </lineage>
</organism>
<feature type="region of interest" description="Disordered" evidence="2">
    <location>
        <begin position="228"/>
        <end position="253"/>
    </location>
</feature>
<feature type="transmembrane region" description="Helical" evidence="1">
    <location>
        <begin position="319"/>
        <end position="337"/>
    </location>
</feature>
<keyword evidence="1" id="KW-0999">Mitochondrion inner membrane</keyword>
<keyword evidence="1" id="KW-1133">Transmembrane helix</keyword>
<feature type="transmembrane region" description="Helical" evidence="1">
    <location>
        <begin position="343"/>
        <end position="361"/>
    </location>
</feature>
<keyword evidence="1" id="KW-0472">Membrane</keyword>
<comment type="function">
    <text evidence="1">Component of the MICOS complex, a large protein complex of the mitochondrial inner membrane that plays crucial roles in the maintenance of crista junctions, inner membrane architecture, and formation of contact sites to the outer membrane.</text>
</comment>
<keyword evidence="1" id="KW-0812">Transmembrane</keyword>
<dbReference type="PANTHER" id="PTHR28268:SF1">
    <property type="entry name" value="MICOS SUBUNIT MIC26"/>
    <property type="match status" value="1"/>
</dbReference>
<dbReference type="GO" id="GO:0042407">
    <property type="term" value="P:cristae formation"/>
    <property type="evidence" value="ECO:0007669"/>
    <property type="project" value="InterPro"/>
</dbReference>
<evidence type="ECO:0000313" key="3">
    <source>
        <dbReference type="EMBL" id="KAA8909126.1"/>
    </source>
</evidence>
<protein>
    <recommendedName>
        <fullName evidence="1">MICOS complex subunit</fullName>
    </recommendedName>
</protein>
<sequence length="441" mass="48660">MQRKTIIKKAGKLLYSVREKEKVSNTCGLVCLTPRLDGYLKWHKSSAIHLGQSENQTQFIVRTPESLKKNEVVVYAGPVEKAGVLGRYTIDKWARCKPYTVHSPYGDQEIKVDTKGAIRRSKTFFFTTNKGERFEWRSTSGKQVKELNGKFSYGHKLVRLSTRNTDLGGGRGERAEGYTSTGEEVVAILGFHVSLTSNRVFTINGLVAGTLGTVPVAFADGGRKSIYDNDEEEEEAAPARPVEKKQEPAVASEDTKVVGGVQVRSFEGLEKSMGAARKWVIKQIDAGKEGLDNSVQKYLKAERNVTSTVAELKSDKEDFLPGAIYIMVASLSGSILARNRNVLVRGITPIAFGVGAFAYFLPNTFQNTRNLVWKYEQRAPTLANYHIQAENSVNSMVKGLNGAVEDGKQGLENGIHKTRQFIADSTGLQLPDESSSKNNKK</sequence>
<keyword evidence="4" id="KW-1185">Reference proteome</keyword>
<name>A0A642V6Q5_9ASCO</name>
<keyword evidence="1" id="KW-0496">Mitochondrion</keyword>
<dbReference type="EMBL" id="SWFS01000349">
    <property type="protein sequence ID" value="KAA8909126.1"/>
    <property type="molecule type" value="Genomic_DNA"/>
</dbReference>
<dbReference type="Pfam" id="PF09769">
    <property type="entry name" value="ApoO"/>
    <property type="match status" value="1"/>
</dbReference>
<comment type="subcellular location">
    <subcellularLocation>
        <location evidence="1">Mitochondrion inner membrane</location>
    </subcellularLocation>
</comment>
<dbReference type="GO" id="GO:0061617">
    <property type="term" value="C:MICOS complex"/>
    <property type="evidence" value="ECO:0007669"/>
    <property type="project" value="UniProtKB-UniRule"/>
</dbReference>
<evidence type="ECO:0000256" key="1">
    <source>
        <dbReference type="RuleBase" id="RU363021"/>
    </source>
</evidence>
<evidence type="ECO:0000313" key="4">
    <source>
        <dbReference type="Proteomes" id="UP000761534"/>
    </source>
</evidence>
<accession>A0A642V6Q5</accession>
<evidence type="ECO:0000256" key="2">
    <source>
        <dbReference type="SAM" id="MobiDB-lite"/>
    </source>
</evidence>
<dbReference type="Proteomes" id="UP000761534">
    <property type="component" value="Unassembled WGS sequence"/>
</dbReference>
<dbReference type="VEuPathDB" id="FungiDB:TRICI_004630"/>
<dbReference type="AlphaFoldDB" id="A0A642V6Q5"/>
<dbReference type="InterPro" id="IPR033181">
    <property type="entry name" value="Mic26_fungi"/>
</dbReference>
<dbReference type="OrthoDB" id="2399148at2759"/>
<dbReference type="PANTHER" id="PTHR28268">
    <property type="entry name" value="MICOS SUBUNIT MIC26"/>
    <property type="match status" value="1"/>
</dbReference>
<dbReference type="InterPro" id="IPR019166">
    <property type="entry name" value="MIC26/MIC27"/>
</dbReference>
<proteinExistence type="predicted"/>
<reference evidence="3" key="1">
    <citation type="journal article" date="2019" name="G3 (Bethesda)">
        <title>Genome Assemblies of Two Rare Opportunistic Yeast Pathogens: Diutina rugosa (syn. Candida rugosa) and Trichomonascus ciferrii (syn. Candida ciferrii).</title>
        <authorList>
            <person name="Mixao V."/>
            <person name="Saus E."/>
            <person name="Hansen A.P."/>
            <person name="Lass-Florl C."/>
            <person name="Gabaldon T."/>
        </authorList>
    </citation>
    <scope>NUCLEOTIDE SEQUENCE</scope>
    <source>
        <strain evidence="3">CBS 4856</strain>
    </source>
</reference>
<gene>
    <name evidence="3" type="ORF">TRICI_004630</name>
</gene>
<comment type="subunit">
    <text evidence="1">Component of the mitochondrial contact site and cristae organizing system (MICOS) complex.</text>
</comment>